<dbReference type="AlphaFoldDB" id="A0A0N1KJ00"/>
<evidence type="ECO:0000256" key="1">
    <source>
        <dbReference type="SAM" id="Coils"/>
    </source>
</evidence>
<dbReference type="InterPro" id="IPR025612">
    <property type="entry name" value="YqjK"/>
</dbReference>
<dbReference type="RefSeq" id="WP_053906952.1">
    <property type="nucleotide sequence ID" value="NZ_CAWMUS010000002.1"/>
</dbReference>
<feature type="coiled-coil region" evidence="1">
    <location>
        <begin position="2"/>
        <end position="29"/>
    </location>
</feature>
<evidence type="ECO:0000313" key="3">
    <source>
        <dbReference type="Proteomes" id="UP000053226"/>
    </source>
</evidence>
<organism evidence="2 3">
    <name type="scientific">Moellerella wisconsensis ATCC 35017</name>
    <dbReference type="NCBI Taxonomy" id="1354267"/>
    <lineage>
        <taxon>Bacteria</taxon>
        <taxon>Pseudomonadati</taxon>
        <taxon>Pseudomonadota</taxon>
        <taxon>Gammaproteobacteria</taxon>
        <taxon>Enterobacterales</taxon>
        <taxon>Morganellaceae</taxon>
        <taxon>Moellerella</taxon>
    </lineage>
</organism>
<keyword evidence="1" id="KW-0175">Coiled coil</keyword>
<dbReference type="Pfam" id="PF13997">
    <property type="entry name" value="YqjK"/>
    <property type="match status" value="1"/>
</dbReference>
<reference evidence="2 3" key="1">
    <citation type="submission" date="2015-07" db="EMBL/GenBank/DDBJ databases">
        <title>ATOL: Assembling a taxonomically balanced genome-scale reconstruction of the evolutionary history of the Enterobacteriaceae.</title>
        <authorList>
            <person name="Plunkett G.III."/>
            <person name="Neeno-Eckwall E.C."/>
            <person name="Glasner J.D."/>
            <person name="Perna N.T."/>
        </authorList>
    </citation>
    <scope>NUCLEOTIDE SEQUENCE [LARGE SCALE GENOMIC DNA]</scope>
    <source>
        <strain evidence="2 3">ATCC 35017</strain>
    </source>
</reference>
<dbReference type="Proteomes" id="UP000053226">
    <property type="component" value="Unassembled WGS sequence"/>
</dbReference>
<protein>
    <submittedName>
        <fullName evidence="2">Inner membrane protein</fullName>
    </submittedName>
</protein>
<accession>A0A0N1KJ00</accession>
<evidence type="ECO:0000313" key="2">
    <source>
        <dbReference type="EMBL" id="KPD04448.1"/>
    </source>
</evidence>
<dbReference type="OrthoDB" id="6504948at2"/>
<comment type="caution">
    <text evidence="2">The sequence shown here is derived from an EMBL/GenBank/DDBJ whole genome shotgun (WGS) entry which is preliminary data.</text>
</comment>
<name>A0A0N1KJ00_9GAMM</name>
<proteinExistence type="predicted"/>
<gene>
    <name evidence="2" type="ORF">M992_0145</name>
</gene>
<sequence>MANKQKILAEKKQQLLQQIEQQRTSLSDTTQHWLKITEPYDRTWQTLISFRPILIAGASLLSLYSLRRPKKLLSWGKRALGAWGIVRTVRNSMSTHRS</sequence>
<keyword evidence="3" id="KW-1185">Reference proteome</keyword>
<dbReference type="EMBL" id="LGAA01000002">
    <property type="protein sequence ID" value="KPD04448.1"/>
    <property type="molecule type" value="Genomic_DNA"/>
</dbReference>